<comment type="caution">
    <text evidence="8">The sequence shown here is derived from an EMBL/GenBank/DDBJ whole genome shotgun (WGS) entry which is preliminary data.</text>
</comment>
<reference evidence="8 9" key="1">
    <citation type="journal article" date="2019" name="Nat. Microbiol.">
        <title>Mediterranean grassland soil C-N compound turnover is dependent on rainfall and depth, and is mediated by genomically divergent microorganisms.</title>
        <authorList>
            <person name="Diamond S."/>
            <person name="Andeer P.F."/>
            <person name="Li Z."/>
            <person name="Crits-Christoph A."/>
            <person name="Burstein D."/>
            <person name="Anantharaman K."/>
            <person name="Lane K.R."/>
            <person name="Thomas B.C."/>
            <person name="Pan C."/>
            <person name="Northen T.R."/>
            <person name="Banfield J.F."/>
        </authorList>
    </citation>
    <scope>NUCLEOTIDE SEQUENCE [LARGE SCALE GENOMIC DNA]</scope>
    <source>
        <strain evidence="8">NP_3</strain>
    </source>
</reference>
<evidence type="ECO:0000259" key="7">
    <source>
        <dbReference type="Pfam" id="PF02776"/>
    </source>
</evidence>
<feature type="domain" description="Thiamine pyrophosphate enzyme N-terminal TPP-binding" evidence="7">
    <location>
        <begin position="10"/>
        <end position="110"/>
    </location>
</feature>
<dbReference type="Proteomes" id="UP000318509">
    <property type="component" value="Unassembled WGS sequence"/>
</dbReference>
<feature type="domain" description="Thiamine pyrophosphate enzyme central" evidence="5">
    <location>
        <begin position="191"/>
        <end position="325"/>
    </location>
</feature>
<evidence type="ECO:0000259" key="6">
    <source>
        <dbReference type="Pfam" id="PF02775"/>
    </source>
</evidence>
<dbReference type="GO" id="GO:0000287">
    <property type="term" value="F:magnesium ion binding"/>
    <property type="evidence" value="ECO:0007669"/>
    <property type="project" value="InterPro"/>
</dbReference>
<evidence type="ECO:0000256" key="3">
    <source>
        <dbReference type="RuleBase" id="RU362132"/>
    </source>
</evidence>
<feature type="region of interest" description="Disordered" evidence="4">
    <location>
        <begin position="341"/>
        <end position="369"/>
    </location>
</feature>
<keyword evidence="2 3" id="KW-0786">Thiamine pyrophosphate</keyword>
<dbReference type="CDD" id="cd02002">
    <property type="entry name" value="TPP_BFDC"/>
    <property type="match status" value="1"/>
</dbReference>
<dbReference type="GO" id="GO:0003984">
    <property type="term" value="F:acetolactate synthase activity"/>
    <property type="evidence" value="ECO:0007669"/>
    <property type="project" value="TreeGrafter"/>
</dbReference>
<dbReference type="PANTHER" id="PTHR18968:SF133">
    <property type="entry name" value="BENZOYLFORMATE DECARBOXYLASE"/>
    <property type="match status" value="1"/>
</dbReference>
<dbReference type="InterPro" id="IPR029061">
    <property type="entry name" value="THDP-binding"/>
</dbReference>
<evidence type="ECO:0000259" key="5">
    <source>
        <dbReference type="Pfam" id="PF00205"/>
    </source>
</evidence>
<protein>
    <submittedName>
        <fullName evidence="8">Thiamine pyrophosphate-binding protein</fullName>
    </submittedName>
</protein>
<dbReference type="SUPFAM" id="SSF52518">
    <property type="entry name" value="Thiamin diphosphate-binding fold (THDP-binding)"/>
    <property type="match status" value="2"/>
</dbReference>
<accession>A0A537JUJ7</accession>
<evidence type="ECO:0000256" key="4">
    <source>
        <dbReference type="SAM" id="MobiDB-lite"/>
    </source>
</evidence>
<gene>
    <name evidence="8" type="ORF">E6H00_16310</name>
</gene>
<dbReference type="Gene3D" id="3.40.50.1220">
    <property type="entry name" value="TPP-binding domain"/>
    <property type="match status" value="1"/>
</dbReference>
<feature type="domain" description="Thiamine pyrophosphate enzyme TPP-binding" evidence="6">
    <location>
        <begin position="402"/>
        <end position="546"/>
    </location>
</feature>
<evidence type="ECO:0000256" key="1">
    <source>
        <dbReference type="ARBA" id="ARBA00007812"/>
    </source>
</evidence>
<comment type="similarity">
    <text evidence="1 3">Belongs to the TPP enzyme family.</text>
</comment>
<evidence type="ECO:0000256" key="2">
    <source>
        <dbReference type="ARBA" id="ARBA00023052"/>
    </source>
</evidence>
<dbReference type="InterPro" id="IPR045229">
    <property type="entry name" value="TPP_enz"/>
</dbReference>
<sequence length="549" mass="58684">MTGAMLAKVALFEMLRDRGIRYVFGNPGTTELNFMEMFADYPDVAYILGLQDAIPVGMAYGYAQATGAPAFVNLHITPGVANGLGNIFNAYKAKTPLVVTAGQVDRRMMLQEPTLWSDLVRLASPFTKWAYEVRTGADIPLALARAFKIAAAPPAGPVFLSFPMDCLDEEAGGPAPWTEIADGGSPAPAVLDRVADALAGSRAPILIAGPGAATPAARTALVQIAEATGARVYGERLPVRSVFPTDHPQYVGMLLSLSQLRAELGGADVVLIAGARKFASLLYTPAVQLPPRMTVIHLDTDPWEIGKNIPVTLGIVGDLAAILPAIAARLADRMTPERRQAAAARAAEVRRERGRREEEWRAAASPPAPGGRMTQEFVYRTLGEMIDDTVTVVDEAITAARIVDRYLPFHTEQAYLGLAAGSLGLGLPASLGAQMAWPDRRVIATIGDGSLMYAVQALWTAARYRIPVTVLVMDNRAYQVLKDGMATYKGGAVPRERLVGMDLDAPVVDIPGVAQGFGVPARLITRPDELRDALAERSSGPRLLDVVIE</sequence>
<proteinExistence type="inferred from homology"/>
<dbReference type="Pfam" id="PF02775">
    <property type="entry name" value="TPP_enzyme_C"/>
    <property type="match status" value="1"/>
</dbReference>
<evidence type="ECO:0000313" key="8">
    <source>
        <dbReference type="EMBL" id="TMI87180.1"/>
    </source>
</evidence>
<dbReference type="InterPro" id="IPR012000">
    <property type="entry name" value="Thiamin_PyroP_enz_cen_dom"/>
</dbReference>
<dbReference type="GO" id="GO:0030976">
    <property type="term" value="F:thiamine pyrophosphate binding"/>
    <property type="evidence" value="ECO:0007669"/>
    <property type="project" value="InterPro"/>
</dbReference>
<dbReference type="CDD" id="cd07035">
    <property type="entry name" value="TPP_PYR_POX_like"/>
    <property type="match status" value="1"/>
</dbReference>
<dbReference type="SUPFAM" id="SSF52467">
    <property type="entry name" value="DHS-like NAD/FAD-binding domain"/>
    <property type="match status" value="1"/>
</dbReference>
<dbReference type="InterPro" id="IPR029035">
    <property type="entry name" value="DHS-like_NAD/FAD-binding_dom"/>
</dbReference>
<evidence type="ECO:0000313" key="9">
    <source>
        <dbReference type="Proteomes" id="UP000318509"/>
    </source>
</evidence>
<dbReference type="InterPro" id="IPR011766">
    <property type="entry name" value="TPP_enzyme_TPP-bd"/>
</dbReference>
<dbReference type="InterPro" id="IPR012001">
    <property type="entry name" value="Thiamin_PyroP_enz_TPP-bd_dom"/>
</dbReference>
<dbReference type="Pfam" id="PF02776">
    <property type="entry name" value="TPP_enzyme_N"/>
    <property type="match status" value="1"/>
</dbReference>
<dbReference type="Pfam" id="PF00205">
    <property type="entry name" value="TPP_enzyme_M"/>
    <property type="match status" value="1"/>
</dbReference>
<dbReference type="AlphaFoldDB" id="A0A537JUJ7"/>
<organism evidence="8 9">
    <name type="scientific">Candidatus Segetimicrobium genomatis</name>
    <dbReference type="NCBI Taxonomy" id="2569760"/>
    <lineage>
        <taxon>Bacteria</taxon>
        <taxon>Bacillati</taxon>
        <taxon>Candidatus Sysuimicrobiota</taxon>
        <taxon>Candidatus Sysuimicrobiia</taxon>
        <taxon>Candidatus Sysuimicrobiales</taxon>
        <taxon>Candidatus Segetimicrobiaceae</taxon>
        <taxon>Candidatus Segetimicrobium</taxon>
    </lineage>
</organism>
<dbReference type="EMBL" id="VBAK01000165">
    <property type="protein sequence ID" value="TMI87180.1"/>
    <property type="molecule type" value="Genomic_DNA"/>
</dbReference>
<dbReference type="PANTHER" id="PTHR18968">
    <property type="entry name" value="THIAMINE PYROPHOSPHATE ENZYMES"/>
    <property type="match status" value="1"/>
</dbReference>
<name>A0A537JUJ7_9BACT</name>
<dbReference type="GO" id="GO:0050660">
    <property type="term" value="F:flavin adenine dinucleotide binding"/>
    <property type="evidence" value="ECO:0007669"/>
    <property type="project" value="TreeGrafter"/>
</dbReference>
<dbReference type="Gene3D" id="3.40.50.970">
    <property type="match status" value="2"/>
</dbReference>
<feature type="compositionally biased region" description="Basic and acidic residues" evidence="4">
    <location>
        <begin position="347"/>
        <end position="361"/>
    </location>
</feature>